<dbReference type="AlphaFoldDB" id="A0A0M0ECW5"/>
<keyword evidence="2" id="KW-1185">Reference proteome</keyword>
<comment type="caution">
    <text evidence="1">The sequence shown here is derived from an EMBL/GenBank/DDBJ whole genome shotgun (WGS) entry which is preliminary data.</text>
</comment>
<dbReference type="STRING" id="33995.KOEU_37190"/>
<dbReference type="EMBL" id="LHUQ01000065">
    <property type="protein sequence ID" value="KON62801.1"/>
    <property type="molecule type" value="Genomic_DNA"/>
</dbReference>
<accession>A0A0M0ECW5</accession>
<proteinExistence type="predicted"/>
<name>A0A0M0ECW5_KOMEU</name>
<reference evidence="1" key="1">
    <citation type="submission" date="2015-08" db="EMBL/GenBank/DDBJ databases">
        <title>Draft genome sequence of Komagataeibacter europaeus CECT 8546 a cellulose producer strain from vinegar produced by the traditional method.</title>
        <authorList>
            <person name="Poehlein A."/>
            <person name="Valera M.J."/>
            <person name="Haack F.S."/>
            <person name="Mas A."/>
            <person name="Daniel R."/>
            <person name="Streit W.R."/>
            <person name="Mateo E."/>
        </authorList>
    </citation>
    <scope>NUCLEOTIDE SEQUENCE [LARGE SCALE GENOMIC DNA]</scope>
    <source>
        <strain evidence="1">CECT 8546</strain>
    </source>
</reference>
<gene>
    <name evidence="1" type="ORF">KOEU_37190</name>
</gene>
<evidence type="ECO:0000313" key="1">
    <source>
        <dbReference type="EMBL" id="KON62801.1"/>
    </source>
</evidence>
<protein>
    <submittedName>
        <fullName evidence="1">Uncharacterized protein</fullName>
    </submittedName>
</protein>
<evidence type="ECO:0000313" key="2">
    <source>
        <dbReference type="Proteomes" id="UP000037566"/>
    </source>
</evidence>
<organism evidence="1 2">
    <name type="scientific">Komagataeibacter europaeus</name>
    <name type="common">Gluconacetobacter europaeus</name>
    <dbReference type="NCBI Taxonomy" id="33995"/>
    <lineage>
        <taxon>Bacteria</taxon>
        <taxon>Pseudomonadati</taxon>
        <taxon>Pseudomonadota</taxon>
        <taxon>Alphaproteobacteria</taxon>
        <taxon>Acetobacterales</taxon>
        <taxon>Acetobacteraceae</taxon>
        <taxon>Komagataeibacter</taxon>
    </lineage>
</organism>
<dbReference type="Proteomes" id="UP000037566">
    <property type="component" value="Unassembled WGS sequence"/>
</dbReference>
<dbReference type="RefSeq" id="WP_053324200.1">
    <property type="nucleotide sequence ID" value="NZ_LHUQ01000065.1"/>
</dbReference>
<sequence length="77" mass="8810">MKQQCESEAMANKLAQLDAILRTVRRTLEGNESSIFMQDTVQLVAAAGEITIECLMLRQKMDVQIYQKNSKYFQHTA</sequence>
<dbReference type="PATRIC" id="fig|33995.3.peg.4116"/>